<sequence length="102" mass="11782">MSSKHFMLKLKKIEKYHTGTGMSRPYLGPWRVGSEFINFISRESGSGSKFHYKDVIVVWVVDICFKEPFQCKVADKIRNSENCQDETTFNSQDVDGHLVSKM</sequence>
<name>A0ACB9ZMP0_CATRO</name>
<organism evidence="1 2">
    <name type="scientific">Catharanthus roseus</name>
    <name type="common">Madagascar periwinkle</name>
    <name type="synonym">Vinca rosea</name>
    <dbReference type="NCBI Taxonomy" id="4058"/>
    <lineage>
        <taxon>Eukaryota</taxon>
        <taxon>Viridiplantae</taxon>
        <taxon>Streptophyta</taxon>
        <taxon>Embryophyta</taxon>
        <taxon>Tracheophyta</taxon>
        <taxon>Spermatophyta</taxon>
        <taxon>Magnoliopsida</taxon>
        <taxon>eudicotyledons</taxon>
        <taxon>Gunneridae</taxon>
        <taxon>Pentapetalae</taxon>
        <taxon>asterids</taxon>
        <taxon>lamiids</taxon>
        <taxon>Gentianales</taxon>
        <taxon>Apocynaceae</taxon>
        <taxon>Rauvolfioideae</taxon>
        <taxon>Vinceae</taxon>
        <taxon>Catharanthinae</taxon>
        <taxon>Catharanthus</taxon>
    </lineage>
</organism>
<protein>
    <submittedName>
        <fullName evidence="1">Uncharacterized protein</fullName>
    </submittedName>
</protein>
<evidence type="ECO:0000313" key="1">
    <source>
        <dbReference type="EMBL" id="KAI5648359.1"/>
    </source>
</evidence>
<keyword evidence="2" id="KW-1185">Reference proteome</keyword>
<gene>
    <name evidence="1" type="ORF">M9H77_34364</name>
</gene>
<proteinExistence type="predicted"/>
<accession>A0ACB9ZMP0</accession>
<evidence type="ECO:0000313" key="2">
    <source>
        <dbReference type="Proteomes" id="UP001060085"/>
    </source>
</evidence>
<comment type="caution">
    <text evidence="1">The sequence shown here is derived from an EMBL/GenBank/DDBJ whole genome shotgun (WGS) entry which is preliminary data.</text>
</comment>
<dbReference type="EMBL" id="CM044708">
    <property type="protein sequence ID" value="KAI5648359.1"/>
    <property type="molecule type" value="Genomic_DNA"/>
</dbReference>
<reference evidence="2" key="1">
    <citation type="journal article" date="2023" name="Nat. Plants">
        <title>Single-cell RNA sequencing provides a high-resolution roadmap for understanding the multicellular compartmentation of specialized metabolism.</title>
        <authorList>
            <person name="Sun S."/>
            <person name="Shen X."/>
            <person name="Li Y."/>
            <person name="Li Y."/>
            <person name="Wang S."/>
            <person name="Li R."/>
            <person name="Zhang H."/>
            <person name="Shen G."/>
            <person name="Guo B."/>
            <person name="Wei J."/>
            <person name="Xu J."/>
            <person name="St-Pierre B."/>
            <person name="Chen S."/>
            <person name="Sun C."/>
        </authorList>
    </citation>
    <scope>NUCLEOTIDE SEQUENCE [LARGE SCALE GENOMIC DNA]</scope>
</reference>
<dbReference type="Proteomes" id="UP001060085">
    <property type="component" value="Linkage Group LG08"/>
</dbReference>